<dbReference type="GO" id="GO:0006412">
    <property type="term" value="P:translation"/>
    <property type="evidence" value="ECO:0007669"/>
    <property type="project" value="UniProtKB-UniRule"/>
</dbReference>
<accession>A0A1V6CCE6</accession>
<dbReference type="PANTHER" id="PTHR33284:SF1">
    <property type="entry name" value="RIBOSOMAL PROTEIN L25_GLN-TRNA SYNTHETASE, ANTI-CODON-BINDING DOMAIN-CONTAINING PROTEIN"/>
    <property type="match status" value="1"/>
</dbReference>
<evidence type="ECO:0000256" key="5">
    <source>
        <dbReference type="HAMAP-Rule" id="MF_01334"/>
    </source>
</evidence>
<evidence type="ECO:0000256" key="3">
    <source>
        <dbReference type="ARBA" id="ARBA00022980"/>
    </source>
</evidence>
<comment type="similarity">
    <text evidence="5">Belongs to the bacterial ribosomal protein bL25 family. CTC subfamily.</text>
</comment>
<dbReference type="HAMAP" id="MF_01334">
    <property type="entry name" value="Ribosomal_bL25_CTC"/>
    <property type="match status" value="1"/>
</dbReference>
<feature type="domain" description="Large ribosomal subunit protein bL25 L25" evidence="6">
    <location>
        <begin position="15"/>
        <end position="102"/>
    </location>
</feature>
<dbReference type="SUPFAM" id="SSF50715">
    <property type="entry name" value="Ribosomal protein L25-like"/>
    <property type="match status" value="1"/>
</dbReference>
<dbReference type="PANTHER" id="PTHR33284">
    <property type="entry name" value="RIBOSOMAL PROTEIN L25/GLN-TRNA SYNTHETASE, ANTI-CODON-BINDING DOMAIN-CONTAINING PROTEIN"/>
    <property type="match status" value="1"/>
</dbReference>
<keyword evidence="1 5" id="KW-0699">rRNA-binding</keyword>
<dbReference type="EMBL" id="MWDQ01000036">
    <property type="protein sequence ID" value="OQB74571.1"/>
    <property type="molecule type" value="Genomic_DNA"/>
</dbReference>
<organism evidence="8">
    <name type="scientific">candidate division TA06 bacterium ADurb.Bin131</name>
    <dbReference type="NCBI Taxonomy" id="1852827"/>
    <lineage>
        <taxon>Bacteria</taxon>
        <taxon>Bacteria division TA06</taxon>
    </lineage>
</organism>
<evidence type="ECO:0000256" key="1">
    <source>
        <dbReference type="ARBA" id="ARBA00022730"/>
    </source>
</evidence>
<comment type="subunit">
    <text evidence="5">Part of the 50S ribosomal subunit; part of the 5S rRNA/L5/L18/L25 subcomplex. Contacts the 5S rRNA. Binds to the 5S rRNA independently of L5 and L18.</text>
</comment>
<protein>
    <recommendedName>
        <fullName evidence="5">Large ribosomal subunit protein bL25</fullName>
    </recommendedName>
    <alternativeName>
        <fullName evidence="5">General stress protein CTC</fullName>
    </alternativeName>
</protein>
<evidence type="ECO:0000256" key="4">
    <source>
        <dbReference type="ARBA" id="ARBA00023274"/>
    </source>
</evidence>
<dbReference type="GO" id="GO:0003735">
    <property type="term" value="F:structural constituent of ribosome"/>
    <property type="evidence" value="ECO:0007669"/>
    <property type="project" value="InterPro"/>
</dbReference>
<dbReference type="CDD" id="cd00495">
    <property type="entry name" value="Ribosomal_L25_TL5_CTC"/>
    <property type="match status" value="1"/>
</dbReference>
<proteinExistence type="inferred from homology"/>
<comment type="function">
    <text evidence="5">This is one of the proteins that binds to the 5S RNA in the ribosome where it forms part of the central protuberance.</text>
</comment>
<comment type="caution">
    <text evidence="8">The sequence shown here is derived from an EMBL/GenBank/DDBJ whole genome shotgun (WGS) entry which is preliminary data.</text>
</comment>
<dbReference type="InterPro" id="IPR020057">
    <property type="entry name" value="Ribosomal_bL25_b-dom"/>
</dbReference>
<dbReference type="GO" id="GO:0022625">
    <property type="term" value="C:cytosolic large ribosomal subunit"/>
    <property type="evidence" value="ECO:0007669"/>
    <property type="project" value="TreeGrafter"/>
</dbReference>
<dbReference type="Gene3D" id="2.170.120.20">
    <property type="entry name" value="Ribosomal protein L25, beta domain"/>
    <property type="match status" value="1"/>
</dbReference>
<dbReference type="Pfam" id="PF01386">
    <property type="entry name" value="Ribosomal_L25p"/>
    <property type="match status" value="1"/>
</dbReference>
<dbReference type="GO" id="GO:0008097">
    <property type="term" value="F:5S rRNA binding"/>
    <property type="evidence" value="ECO:0007669"/>
    <property type="project" value="InterPro"/>
</dbReference>
<dbReference type="Gene3D" id="2.40.240.10">
    <property type="entry name" value="Ribosomal Protein L25, Chain P"/>
    <property type="match status" value="1"/>
</dbReference>
<dbReference type="Proteomes" id="UP000485562">
    <property type="component" value="Unassembled WGS sequence"/>
</dbReference>
<dbReference type="NCBIfam" id="TIGR00731">
    <property type="entry name" value="bL25_bact_ctc"/>
    <property type="match status" value="1"/>
</dbReference>
<evidence type="ECO:0000256" key="2">
    <source>
        <dbReference type="ARBA" id="ARBA00022884"/>
    </source>
</evidence>
<gene>
    <name evidence="5 8" type="primary">rplY</name>
    <name evidence="5" type="synonym">ctc</name>
    <name evidence="8" type="ORF">BWX89_00475</name>
</gene>
<dbReference type="Pfam" id="PF14693">
    <property type="entry name" value="Ribosomal_TL5_C"/>
    <property type="match status" value="1"/>
</dbReference>
<dbReference type="AlphaFoldDB" id="A0A1V6CCE6"/>
<evidence type="ECO:0000259" key="6">
    <source>
        <dbReference type="Pfam" id="PF01386"/>
    </source>
</evidence>
<reference evidence="8" key="1">
    <citation type="submission" date="2017-02" db="EMBL/GenBank/DDBJ databases">
        <title>Delving into the versatile metabolic prowess of the omnipresent phylum Bacteroidetes.</title>
        <authorList>
            <person name="Nobu M.K."/>
            <person name="Mei R."/>
            <person name="Narihiro T."/>
            <person name="Kuroda K."/>
            <person name="Liu W.-T."/>
        </authorList>
    </citation>
    <scope>NUCLEOTIDE SEQUENCE</scope>
    <source>
        <strain evidence="8">ADurb.Bin131</strain>
    </source>
</reference>
<feature type="domain" description="Large ribosomal subunit protein bL25 beta" evidence="7">
    <location>
        <begin position="111"/>
        <end position="193"/>
    </location>
</feature>
<dbReference type="InterPro" id="IPR029751">
    <property type="entry name" value="Ribosomal_L25_dom"/>
</dbReference>
<evidence type="ECO:0000259" key="7">
    <source>
        <dbReference type="Pfam" id="PF14693"/>
    </source>
</evidence>
<sequence>MTEKEKKQVKFIGKIRHASGKGSSRSLRRSGFIPAILYGTGEQNKLLCIEKKSAEVNFRHISSHNIMADLIIDEGDTNTTLKTIVKEVQTNPITGEILHMDFYHIGKNQPVSLSIPVRLVGECPGVKEGGILEHDLREIPVEGLPDLLPENIDIDVSKLKIGESIYIKDIKVSDGVRILLGPEHTIVTVLAPKVEVEAAPAEEAATAVVTEEAQQPKVITQEIAEERRKEKEAKKETEKGS</sequence>
<keyword evidence="4 5" id="KW-0687">Ribonucleoprotein</keyword>
<evidence type="ECO:0000313" key="8">
    <source>
        <dbReference type="EMBL" id="OQB74571.1"/>
    </source>
</evidence>
<dbReference type="InterPro" id="IPR037121">
    <property type="entry name" value="Ribosomal_bL25_C"/>
</dbReference>
<dbReference type="InterPro" id="IPR011035">
    <property type="entry name" value="Ribosomal_bL25/Gln-tRNA_synth"/>
</dbReference>
<name>A0A1V6CCE6_UNCT6</name>
<dbReference type="InterPro" id="IPR020056">
    <property type="entry name" value="Rbsml_bL25/Gln-tRNA_synth_N"/>
</dbReference>
<keyword evidence="2 5" id="KW-0694">RNA-binding</keyword>
<keyword evidence="3 5" id="KW-0689">Ribosomal protein</keyword>
<dbReference type="InterPro" id="IPR001021">
    <property type="entry name" value="Ribosomal_bL25_long"/>
</dbReference>
<dbReference type="InterPro" id="IPR020930">
    <property type="entry name" value="Ribosomal_uL5_bac-type"/>
</dbReference>